<gene>
    <name evidence="1" type="ORF">NK6_3917</name>
</gene>
<organism evidence="1 2">
    <name type="scientific">Bradyrhizobium diazoefficiens</name>
    <dbReference type="NCBI Taxonomy" id="1355477"/>
    <lineage>
        <taxon>Bacteria</taxon>
        <taxon>Pseudomonadati</taxon>
        <taxon>Pseudomonadota</taxon>
        <taxon>Alphaproteobacteria</taxon>
        <taxon>Hyphomicrobiales</taxon>
        <taxon>Nitrobacteraceae</taxon>
        <taxon>Bradyrhizobium</taxon>
    </lineage>
</organism>
<dbReference type="EMBL" id="AP014685">
    <property type="protein sequence ID" value="BAR57089.1"/>
    <property type="molecule type" value="Genomic_DNA"/>
</dbReference>
<reference evidence="1 2" key="1">
    <citation type="submission" date="2014-11" db="EMBL/GenBank/DDBJ databases">
        <title>Symbiosis island explosion on the genome of extra-slow-growing strains of soybean bradyrhizobia with massive insertion sequences.</title>
        <authorList>
            <person name="Iida T."/>
            <person name="Minamisawa K."/>
        </authorList>
    </citation>
    <scope>NUCLEOTIDE SEQUENCE [LARGE SCALE GENOMIC DNA]</scope>
    <source>
        <strain evidence="1 2">NK6</strain>
    </source>
</reference>
<sequence length="37" mass="4093">MRLQQSFSTQGAAKPRALVKRLQDSTLTEDTLVDSCP</sequence>
<accession>A0A0E4BP27</accession>
<dbReference type="AlphaFoldDB" id="A0A0E4BP27"/>
<name>A0A0E4BP27_9BRAD</name>
<protein>
    <submittedName>
        <fullName evidence="1">Uncharacterized protein</fullName>
    </submittedName>
</protein>
<dbReference type="Proteomes" id="UP000063308">
    <property type="component" value="Chromosome"/>
</dbReference>
<proteinExistence type="predicted"/>
<evidence type="ECO:0000313" key="1">
    <source>
        <dbReference type="EMBL" id="BAR57089.1"/>
    </source>
</evidence>
<evidence type="ECO:0000313" key="2">
    <source>
        <dbReference type="Proteomes" id="UP000063308"/>
    </source>
</evidence>